<protein>
    <recommendedName>
        <fullName evidence="2">DUF4283 domain-containing protein</fullName>
    </recommendedName>
</protein>
<feature type="domain" description="DUF4283" evidence="2">
    <location>
        <begin position="101"/>
        <end position="182"/>
    </location>
</feature>
<gene>
    <name evidence="3" type="ORF">CMV_001260</name>
</gene>
<organism evidence="3 4">
    <name type="scientific">Castanea mollissima</name>
    <name type="common">Chinese chestnut</name>
    <dbReference type="NCBI Taxonomy" id="60419"/>
    <lineage>
        <taxon>Eukaryota</taxon>
        <taxon>Viridiplantae</taxon>
        <taxon>Streptophyta</taxon>
        <taxon>Embryophyta</taxon>
        <taxon>Tracheophyta</taxon>
        <taxon>Spermatophyta</taxon>
        <taxon>Magnoliopsida</taxon>
        <taxon>eudicotyledons</taxon>
        <taxon>Gunneridae</taxon>
        <taxon>Pentapetalae</taxon>
        <taxon>rosids</taxon>
        <taxon>fabids</taxon>
        <taxon>Fagales</taxon>
        <taxon>Fagaceae</taxon>
        <taxon>Castanea</taxon>
    </lineage>
</organism>
<evidence type="ECO:0000256" key="1">
    <source>
        <dbReference type="SAM" id="MobiDB-lite"/>
    </source>
</evidence>
<feature type="compositionally biased region" description="Basic and acidic residues" evidence="1">
    <location>
        <begin position="11"/>
        <end position="20"/>
    </location>
</feature>
<dbReference type="InterPro" id="IPR025558">
    <property type="entry name" value="DUF4283"/>
</dbReference>
<dbReference type="PANTHER" id="PTHR31286:SF99">
    <property type="entry name" value="DUF4283 DOMAIN-CONTAINING PROTEIN"/>
    <property type="match status" value="1"/>
</dbReference>
<dbReference type="InterPro" id="IPR040256">
    <property type="entry name" value="At4g02000-like"/>
</dbReference>
<feature type="region of interest" description="Disordered" evidence="1">
    <location>
        <begin position="1"/>
        <end position="37"/>
    </location>
</feature>
<proteinExistence type="predicted"/>
<dbReference type="EMBL" id="JRKL02000076">
    <property type="protein sequence ID" value="KAF3975507.1"/>
    <property type="molecule type" value="Genomic_DNA"/>
</dbReference>
<dbReference type="OrthoDB" id="1096772at2759"/>
<evidence type="ECO:0000313" key="4">
    <source>
        <dbReference type="Proteomes" id="UP000737018"/>
    </source>
</evidence>
<dbReference type="Proteomes" id="UP000737018">
    <property type="component" value="Unassembled WGS sequence"/>
</dbReference>
<accession>A0A8J4VYF8</accession>
<name>A0A8J4VYF8_9ROSI</name>
<reference evidence="3" key="1">
    <citation type="submission" date="2020-03" db="EMBL/GenBank/DDBJ databases">
        <title>Castanea mollissima Vanexum genome sequencing.</title>
        <authorList>
            <person name="Staton M."/>
        </authorList>
    </citation>
    <scope>NUCLEOTIDE SEQUENCE</scope>
    <source>
        <tissue evidence="3">Leaf</tissue>
    </source>
</reference>
<sequence>MSELSRNSVRSSEEEVELKRSTKKVKEHHPSTNVPGFGEGTFKDKLLGDILGAYAQAFNIHNCTSKDVCDDPDLDTEMVEIFEGIISVKLSNSTISHIHGKWIHALIVKVFGKRVGFHYLHSKIMAFWKPSGRLECIDLSRGFFLIRLGLATNFDFFLKGGPWFIRDQFLSIRPWEPNFNPATTNCSSVAVWARIPDLPIEYYDPLALIEIGRAIGPVLRVDTHTASESRGWFAHICVQVNLDSPLTRTIVIGKHSQPVLYEGLSTLCFSCGRIGCRKEACPYLLLDVVEVSVLAATEQEIHAVVKELDAPNPQVEAETLLYSKCLCRPAC</sequence>
<evidence type="ECO:0000259" key="2">
    <source>
        <dbReference type="Pfam" id="PF14111"/>
    </source>
</evidence>
<feature type="compositionally biased region" description="Low complexity" evidence="1">
    <location>
        <begin position="1"/>
        <end position="10"/>
    </location>
</feature>
<dbReference type="Pfam" id="PF14111">
    <property type="entry name" value="DUF4283"/>
    <property type="match status" value="1"/>
</dbReference>
<comment type="caution">
    <text evidence="3">The sequence shown here is derived from an EMBL/GenBank/DDBJ whole genome shotgun (WGS) entry which is preliminary data.</text>
</comment>
<dbReference type="AlphaFoldDB" id="A0A8J4VYF8"/>
<evidence type="ECO:0000313" key="3">
    <source>
        <dbReference type="EMBL" id="KAF3975507.1"/>
    </source>
</evidence>
<dbReference type="PANTHER" id="PTHR31286">
    <property type="entry name" value="GLYCINE-RICH CELL WALL STRUCTURAL PROTEIN 1.8-LIKE"/>
    <property type="match status" value="1"/>
</dbReference>
<keyword evidence="4" id="KW-1185">Reference proteome</keyword>